<evidence type="ECO:0000256" key="3">
    <source>
        <dbReference type="ARBA" id="ARBA00022605"/>
    </source>
</evidence>
<feature type="domain" description="Aspartate/glutamate/uridylate kinase" evidence="10">
    <location>
        <begin position="8"/>
        <end position="247"/>
    </location>
</feature>
<dbReference type="PANTHER" id="PTHR23342:SF0">
    <property type="entry name" value="N-ACETYLGLUTAMATE SYNTHASE, MITOCHONDRIAL"/>
    <property type="match status" value="1"/>
</dbReference>
<keyword evidence="5 9" id="KW-0547">Nucleotide-binding</keyword>
<keyword evidence="9" id="KW-0963">Cytoplasm</keyword>
<comment type="catalytic activity">
    <reaction evidence="8 9">
        <text>N-acetyl-L-glutamate + ATP = N-acetyl-L-glutamyl 5-phosphate + ADP</text>
        <dbReference type="Rhea" id="RHEA:14629"/>
        <dbReference type="ChEBI" id="CHEBI:30616"/>
        <dbReference type="ChEBI" id="CHEBI:44337"/>
        <dbReference type="ChEBI" id="CHEBI:57936"/>
        <dbReference type="ChEBI" id="CHEBI:456216"/>
        <dbReference type="EC" id="2.7.2.8"/>
    </reaction>
</comment>
<dbReference type="RefSeq" id="WP_353545496.1">
    <property type="nucleotide sequence ID" value="NZ_JAGKSB010000001.1"/>
</dbReference>
<dbReference type="InterPro" id="IPR037528">
    <property type="entry name" value="ArgB"/>
</dbReference>
<dbReference type="PIRSF" id="PIRSF000728">
    <property type="entry name" value="NAGK"/>
    <property type="match status" value="1"/>
</dbReference>
<keyword evidence="3 9" id="KW-0028">Amino-acid biosynthesis</keyword>
<protein>
    <recommendedName>
        <fullName evidence="9">Acetylglutamate kinase</fullName>
        <ecNumber evidence="9">2.7.2.8</ecNumber>
    </recommendedName>
    <alternativeName>
        <fullName evidence="9">N-acetyl-L-glutamate 5-phosphotransferase</fullName>
    </alternativeName>
    <alternativeName>
        <fullName evidence="9">NAG kinase</fullName>
        <shortName evidence="9">NAGK</shortName>
    </alternativeName>
</protein>
<evidence type="ECO:0000313" key="12">
    <source>
        <dbReference type="Proteomes" id="UP000679691"/>
    </source>
</evidence>
<accession>A0A8T4H597</accession>
<feature type="binding site" evidence="9">
    <location>
        <position position="162"/>
    </location>
    <ligand>
        <name>substrate</name>
    </ligand>
</feature>
<comment type="function">
    <text evidence="9">Catalyzes the ATP-dependent phosphorylation of N-acetyl-L-glutamate.</text>
</comment>
<dbReference type="HAMAP" id="MF_00082">
    <property type="entry name" value="ArgB"/>
    <property type="match status" value="1"/>
</dbReference>
<evidence type="ECO:0000256" key="1">
    <source>
        <dbReference type="ARBA" id="ARBA00004828"/>
    </source>
</evidence>
<evidence type="ECO:0000256" key="2">
    <source>
        <dbReference type="ARBA" id="ARBA00022571"/>
    </source>
</evidence>
<gene>
    <name evidence="9 11" type="primary">argB</name>
    <name evidence="11" type="ORF">J5U18_00270</name>
</gene>
<dbReference type="Proteomes" id="UP000679691">
    <property type="component" value="Unassembled WGS sequence"/>
</dbReference>
<dbReference type="GO" id="GO:0042450">
    <property type="term" value="P:L-arginine biosynthetic process via ornithine"/>
    <property type="evidence" value="ECO:0007669"/>
    <property type="project" value="UniProtKB-UniRule"/>
</dbReference>
<proteinExistence type="inferred from homology"/>
<keyword evidence="7 9" id="KW-0067">ATP-binding</keyword>
<dbReference type="NCBIfam" id="TIGR00761">
    <property type="entry name" value="argB"/>
    <property type="match status" value="1"/>
</dbReference>
<dbReference type="AlphaFoldDB" id="A0A8T4H597"/>
<dbReference type="GO" id="GO:0005737">
    <property type="term" value="C:cytoplasm"/>
    <property type="evidence" value="ECO:0007669"/>
    <property type="project" value="UniProtKB-SubCell"/>
</dbReference>
<keyword evidence="2 9" id="KW-0055">Arginine biosynthesis</keyword>
<dbReference type="EMBL" id="JAGKSB010000001">
    <property type="protein sequence ID" value="MBP3942009.1"/>
    <property type="molecule type" value="Genomic_DNA"/>
</dbReference>
<evidence type="ECO:0000313" key="11">
    <source>
        <dbReference type="EMBL" id="MBP3942009.1"/>
    </source>
</evidence>
<dbReference type="InterPro" id="IPR001048">
    <property type="entry name" value="Asp/Glu/Uridylate_kinase"/>
</dbReference>
<keyword evidence="6 9" id="KW-0418">Kinase</keyword>
<feature type="binding site" evidence="9">
    <location>
        <begin position="43"/>
        <end position="44"/>
    </location>
    <ligand>
        <name>substrate</name>
    </ligand>
</feature>
<dbReference type="SUPFAM" id="SSF53633">
    <property type="entry name" value="Carbamate kinase-like"/>
    <property type="match status" value="1"/>
</dbReference>
<evidence type="ECO:0000256" key="7">
    <source>
        <dbReference type="ARBA" id="ARBA00022840"/>
    </source>
</evidence>
<dbReference type="CDD" id="cd04238">
    <property type="entry name" value="AAK_NAGK-like"/>
    <property type="match status" value="1"/>
</dbReference>
<evidence type="ECO:0000256" key="6">
    <source>
        <dbReference type="ARBA" id="ARBA00022777"/>
    </source>
</evidence>
<organism evidence="11 12">
    <name type="scientific">Rhinopithecimicrobium faecis</name>
    <dbReference type="NCBI Taxonomy" id="2820698"/>
    <lineage>
        <taxon>Bacteria</taxon>
        <taxon>Pseudomonadati</taxon>
        <taxon>Bacteroidota</taxon>
        <taxon>Sphingobacteriia</taxon>
        <taxon>Sphingobacteriales</taxon>
        <taxon>Sphingobacteriaceae</taxon>
        <taxon>Rhinopithecimicrobium</taxon>
    </lineage>
</organism>
<comment type="subcellular location">
    <subcellularLocation>
        <location evidence="9">Cytoplasm</location>
    </subcellularLocation>
</comment>
<dbReference type="GO" id="GO:0003991">
    <property type="term" value="F:acetylglutamate kinase activity"/>
    <property type="evidence" value="ECO:0007669"/>
    <property type="project" value="UniProtKB-UniRule"/>
</dbReference>
<sequence length="266" mass="28477">MSSNSALNIIKIGGNVIDSENDLNAFLEKFAALPGKKILVHGGGKIASRMAADLGLEVKMVEGRRITDKAMLRIATMVYAGLTNKSIVAQLQKLSCDAIGLSGADGNTIKSMKRPIKDIDYGYVGDIMHDSVNTGSIKKFLEAGFTPVFSAITHNGKGQLLNTNADTIAAALAVGLSDLYETSLVYCFEKNGVLRDVTDENSVISQIALSEFEPLKDQGVIADGMIPKMQNAFEAIGKGVKKVYIGNANNLHLFQQGQFGTCMILK</sequence>
<dbReference type="EC" id="2.7.2.8" evidence="9"/>
<comment type="pathway">
    <text evidence="1 9">Amino-acid biosynthesis; L-arginine biosynthesis; N(2)-acetyl-L-ornithine from L-glutamate: step 2/4.</text>
</comment>
<feature type="binding site" evidence="9">
    <location>
        <position position="65"/>
    </location>
    <ligand>
        <name>substrate</name>
    </ligand>
</feature>
<comment type="caution">
    <text evidence="11">The sequence shown here is derived from an EMBL/GenBank/DDBJ whole genome shotgun (WGS) entry which is preliminary data.</text>
</comment>
<dbReference type="InterPro" id="IPR004662">
    <property type="entry name" value="AcgluKinase_fam"/>
</dbReference>
<keyword evidence="4 9" id="KW-0808">Transferase</keyword>
<keyword evidence="12" id="KW-1185">Reference proteome</keyword>
<dbReference type="InterPro" id="IPR036393">
    <property type="entry name" value="AceGlu_kinase-like_sf"/>
</dbReference>
<dbReference type="GO" id="GO:0005524">
    <property type="term" value="F:ATP binding"/>
    <property type="evidence" value="ECO:0007669"/>
    <property type="project" value="UniProtKB-UniRule"/>
</dbReference>
<evidence type="ECO:0000259" key="10">
    <source>
        <dbReference type="Pfam" id="PF00696"/>
    </source>
</evidence>
<reference evidence="11" key="1">
    <citation type="submission" date="2021-03" db="EMBL/GenBank/DDBJ databases">
        <authorList>
            <person name="Lu T."/>
            <person name="Wang Q."/>
            <person name="Han X."/>
        </authorList>
    </citation>
    <scope>NUCLEOTIDE SEQUENCE</scope>
    <source>
        <strain evidence="11">WQ 2009</strain>
    </source>
</reference>
<dbReference type="Pfam" id="PF00696">
    <property type="entry name" value="AA_kinase"/>
    <property type="match status" value="1"/>
</dbReference>
<dbReference type="PANTHER" id="PTHR23342">
    <property type="entry name" value="N-ACETYLGLUTAMATE SYNTHASE"/>
    <property type="match status" value="1"/>
</dbReference>
<evidence type="ECO:0000256" key="8">
    <source>
        <dbReference type="ARBA" id="ARBA00048141"/>
    </source>
</evidence>
<feature type="site" description="Transition state stabilizer" evidence="9">
    <location>
        <position position="228"/>
    </location>
</feature>
<evidence type="ECO:0000256" key="5">
    <source>
        <dbReference type="ARBA" id="ARBA00022741"/>
    </source>
</evidence>
<feature type="site" description="Transition state stabilizer" evidence="9">
    <location>
        <position position="11"/>
    </location>
</feature>
<dbReference type="Gene3D" id="3.40.1160.10">
    <property type="entry name" value="Acetylglutamate kinase-like"/>
    <property type="match status" value="1"/>
</dbReference>
<evidence type="ECO:0000256" key="9">
    <source>
        <dbReference type="HAMAP-Rule" id="MF_00082"/>
    </source>
</evidence>
<comment type="similarity">
    <text evidence="9">Belongs to the acetylglutamate kinase family. ArgB subfamily.</text>
</comment>
<evidence type="ECO:0000256" key="4">
    <source>
        <dbReference type="ARBA" id="ARBA00022679"/>
    </source>
</evidence>
<name>A0A8T4H597_9SPHI</name>